<name>A0A7S7LKP7_CRYPV</name>
<dbReference type="Proteomes" id="UP000593906">
    <property type="component" value="Chromosome 1"/>
</dbReference>
<keyword evidence="1" id="KW-0812">Transmembrane</keyword>
<keyword evidence="1" id="KW-1133">Transmembrane helix</keyword>
<evidence type="ECO:0000256" key="1">
    <source>
        <dbReference type="SAM" id="Phobius"/>
    </source>
</evidence>
<dbReference type="EMBL" id="CP044422">
    <property type="protein sequence ID" value="QOY43623.1"/>
    <property type="molecule type" value="Genomic_DNA"/>
</dbReference>
<reference evidence="2 3" key="1">
    <citation type="submission" date="2019-09" db="EMBL/GenBank/DDBJ databases">
        <title>Consistent, comparative and evidence-based genome assembly and annotation for Cryptosporidium parvum, C. hominis and C. tyzzeri.</title>
        <authorList>
            <person name="Baptista R.P."/>
            <person name="Li Y."/>
            <person name="Sateriale A."/>
            <person name="Ansell B."/>
            <person name="Jex A."/>
            <person name="Sanders M."/>
            <person name="Brooks K."/>
            <person name="Tracey A."/>
            <person name="Berriman M."/>
            <person name="Striepen B."/>
            <person name="Cotton J.A."/>
            <person name="Kissinger J.C."/>
        </authorList>
    </citation>
    <scope>NUCLEOTIDE SEQUENCE [LARGE SCALE GENOMIC DNA]</scope>
    <source>
        <strain evidence="2 3">IOWA-ATCC</strain>
    </source>
</reference>
<evidence type="ECO:0000313" key="2">
    <source>
        <dbReference type="EMBL" id="QOY43623.1"/>
    </source>
</evidence>
<gene>
    <name evidence="2" type="ORF">CPATCC_000429</name>
</gene>
<sequence length="147" mass="17028">MLINKSFILFSAVLIINIVEYILCFEKLRITPNVIEDLQNGKITLTEALDRYIVPNDIIVAYVKALSEESQKRINVDLNGVTAEVFFVGDTYYIGGIPPKPENELTIYERLRDLSDPGNPGRRWCWKFVKHAQVSYFPFSFLEEFIF</sequence>
<accession>A0A7S7LKP7</accession>
<keyword evidence="1" id="KW-0472">Membrane</keyword>
<dbReference type="AlphaFoldDB" id="A0A7S7LKP7"/>
<protein>
    <submittedName>
        <fullName evidence="2">Uncharacterized protein</fullName>
    </submittedName>
</protein>
<evidence type="ECO:0000313" key="3">
    <source>
        <dbReference type="Proteomes" id="UP000593906"/>
    </source>
</evidence>
<organism evidence="2 3">
    <name type="scientific">Cryptosporidium parvum</name>
    <dbReference type="NCBI Taxonomy" id="5807"/>
    <lineage>
        <taxon>Eukaryota</taxon>
        <taxon>Sar</taxon>
        <taxon>Alveolata</taxon>
        <taxon>Apicomplexa</taxon>
        <taxon>Conoidasida</taxon>
        <taxon>Coccidia</taxon>
        <taxon>Eucoccidiorida</taxon>
        <taxon>Eimeriorina</taxon>
        <taxon>Cryptosporidiidae</taxon>
        <taxon>Cryptosporidium</taxon>
    </lineage>
</organism>
<proteinExistence type="predicted"/>
<feature type="transmembrane region" description="Helical" evidence="1">
    <location>
        <begin position="6"/>
        <end position="25"/>
    </location>
</feature>
<dbReference type="VEuPathDB" id="CryptoDB:CPATCC_0039330"/>